<evidence type="ECO:0000256" key="8">
    <source>
        <dbReference type="SAM" id="SignalP"/>
    </source>
</evidence>
<feature type="signal peptide" evidence="8">
    <location>
        <begin position="1"/>
        <end position="27"/>
    </location>
</feature>
<sequence>MSQFYKKCILAVFLVALITGNTTRSSAQTPGRAVADSVRGTVVDDNGKPLRDVKITNPATGSSAQTNEAGIYAIRANAGQTLIAELPGFYLQEIRIKQGGSTVAQLTKRYLTSSLVPANAGGKASVDERDGYVEVLHGRQLKKNLLQSVSTVSTNQLVTSPSAQFLAALPGRLMGLNIGFTNGSPGLDGSGLSYNVRTARGANIILIDGVQRGYLSIDPDQIESVSVLKDALSTVMFGQRSSNGIISIVTKKGDRGTPRLSFNVQSAFQRPLALPKPLSADQYATLYNEAQQNDAGAAAVTPRYSQADIDAYRNGTDPYNRPNVDWYNTVLNEQSMLTRYNFNVQGSGKGFRYFVDLDNLKETGLLKTTDANVYNTNAQADRYIVRTNLGVDVTPTTQVQLNLFGRIGKNNQPGGGTSGILASLVNTPRNAYPVFNADGSLAGTSAYGQNVNIYGQSVSRGYQFQDVRDMAVDLQVTQKLDFALPGLYLRAQGTYNNSTVYNTTRAKDFAVFQLQTNGTYNKIGNTSEQGNSGSAGDRTMVSYLEAALGYEHAFGKHNLNALVLADRQSTLPYASGNLPENYTDLAARITYNWDDKYMAEAAGSYAGYNYFAPDKRWFPFGAVGLGWNVHREAFMQEHAAFISNLKLRATYGLTGQANAGYFTYIQTYWTPSSNTNNNDGYYFGSTGVGVERSTGQNALTNPALEPEKAKKANAGIDLGLFGNKFTLTAEYFKNKFFDLVGSPGTQTTLLGTGFPSKNIQKFDYWGHELSAAWQSKVRSFNYFVTGNFSYVQSKVVFNDEVPKAYEYQRGTGKQVNLLYGYVATGLFQSYAEINDPKTAVFSSTPRSTLRPGDIRYKDLNGDGVIDNNDNGAIGSGKPTVYFGGTAGFSYKGFDVSVLVQGTANRQLALGGPAGQNGDFFNGFGNGGNNNAYEYNLGRWTPQTAATATAPRLWLGNNVNNQQVSTYWLRNADFVRLKNAEIGYTFPVYFSRKIGIPSLRVFSNGLNLVTWSELFDIRKDIDPEAMGAAYPTMRVFNFGVNAKF</sequence>
<dbReference type="EMBL" id="WVHS01000003">
    <property type="protein sequence ID" value="MXV16392.1"/>
    <property type="molecule type" value="Genomic_DNA"/>
</dbReference>
<dbReference type="SUPFAM" id="SSF56935">
    <property type="entry name" value="Porins"/>
    <property type="match status" value="1"/>
</dbReference>
<evidence type="ECO:0000259" key="9">
    <source>
        <dbReference type="Pfam" id="PF07715"/>
    </source>
</evidence>
<dbReference type="Gene3D" id="2.170.130.10">
    <property type="entry name" value="TonB-dependent receptor, plug domain"/>
    <property type="match status" value="1"/>
</dbReference>
<dbReference type="Proteomes" id="UP000451233">
    <property type="component" value="Unassembled WGS sequence"/>
</dbReference>
<reference evidence="10 11" key="1">
    <citation type="submission" date="2019-11" db="EMBL/GenBank/DDBJ databases">
        <title>Pedobacter sp. HMF7056 Genome sequencing and assembly.</title>
        <authorList>
            <person name="Kang H."/>
            <person name="Kim H."/>
            <person name="Joh K."/>
        </authorList>
    </citation>
    <scope>NUCLEOTIDE SEQUENCE [LARGE SCALE GENOMIC DNA]</scope>
    <source>
        <strain evidence="10 11">HMF7056</strain>
    </source>
</reference>
<keyword evidence="2 7" id="KW-0813">Transport</keyword>
<evidence type="ECO:0000256" key="6">
    <source>
        <dbReference type="ARBA" id="ARBA00023237"/>
    </source>
</evidence>
<evidence type="ECO:0000256" key="4">
    <source>
        <dbReference type="ARBA" id="ARBA00022692"/>
    </source>
</evidence>
<comment type="caution">
    <text evidence="10">The sequence shown here is derived from an EMBL/GenBank/DDBJ whole genome shotgun (WGS) entry which is preliminary data.</text>
</comment>
<keyword evidence="3 7" id="KW-1134">Transmembrane beta strand</keyword>
<dbReference type="AlphaFoldDB" id="A0A7K1XZL3"/>
<gene>
    <name evidence="10" type="ORF">GS398_13845</name>
</gene>
<dbReference type="RefSeq" id="WP_160907388.1">
    <property type="nucleotide sequence ID" value="NZ_WVHS01000003.1"/>
</dbReference>
<proteinExistence type="inferred from homology"/>
<evidence type="ECO:0000313" key="10">
    <source>
        <dbReference type="EMBL" id="MXV16392.1"/>
    </source>
</evidence>
<name>A0A7K1XZL3_9SPHI</name>
<comment type="subcellular location">
    <subcellularLocation>
        <location evidence="1 7">Cell outer membrane</location>
        <topology evidence="1 7">Multi-pass membrane protein</topology>
    </subcellularLocation>
</comment>
<dbReference type="GO" id="GO:0009279">
    <property type="term" value="C:cell outer membrane"/>
    <property type="evidence" value="ECO:0007669"/>
    <property type="project" value="UniProtKB-SubCell"/>
</dbReference>
<organism evidence="10 11">
    <name type="scientific">Hufsiella ginkgonis</name>
    <dbReference type="NCBI Taxonomy" id="2695274"/>
    <lineage>
        <taxon>Bacteria</taxon>
        <taxon>Pseudomonadati</taxon>
        <taxon>Bacteroidota</taxon>
        <taxon>Sphingobacteriia</taxon>
        <taxon>Sphingobacteriales</taxon>
        <taxon>Sphingobacteriaceae</taxon>
        <taxon>Hufsiella</taxon>
    </lineage>
</organism>
<evidence type="ECO:0000313" key="11">
    <source>
        <dbReference type="Proteomes" id="UP000451233"/>
    </source>
</evidence>
<dbReference type="Gene3D" id="2.40.170.20">
    <property type="entry name" value="TonB-dependent receptor, beta-barrel domain"/>
    <property type="match status" value="1"/>
</dbReference>
<evidence type="ECO:0000256" key="5">
    <source>
        <dbReference type="ARBA" id="ARBA00023136"/>
    </source>
</evidence>
<feature type="domain" description="TonB-dependent receptor plug" evidence="9">
    <location>
        <begin position="143"/>
        <end position="245"/>
    </location>
</feature>
<dbReference type="NCBIfam" id="TIGR04056">
    <property type="entry name" value="OMP_RagA_SusC"/>
    <property type="match status" value="1"/>
</dbReference>
<accession>A0A7K1XZL3</accession>
<dbReference type="PROSITE" id="PS52016">
    <property type="entry name" value="TONB_DEPENDENT_REC_3"/>
    <property type="match status" value="1"/>
</dbReference>
<protein>
    <submittedName>
        <fullName evidence="10">SusC/RagA family TonB-linked outer membrane protein</fullName>
    </submittedName>
</protein>
<evidence type="ECO:0000256" key="3">
    <source>
        <dbReference type="ARBA" id="ARBA00022452"/>
    </source>
</evidence>
<evidence type="ECO:0000256" key="2">
    <source>
        <dbReference type="ARBA" id="ARBA00022448"/>
    </source>
</evidence>
<evidence type="ECO:0000256" key="7">
    <source>
        <dbReference type="PROSITE-ProRule" id="PRU01360"/>
    </source>
</evidence>
<dbReference type="InterPro" id="IPR037066">
    <property type="entry name" value="Plug_dom_sf"/>
</dbReference>
<keyword evidence="4 7" id="KW-0812">Transmembrane</keyword>
<dbReference type="InterPro" id="IPR008969">
    <property type="entry name" value="CarboxyPept-like_regulatory"/>
</dbReference>
<evidence type="ECO:0000256" key="1">
    <source>
        <dbReference type="ARBA" id="ARBA00004571"/>
    </source>
</evidence>
<comment type="similarity">
    <text evidence="7">Belongs to the TonB-dependent receptor family.</text>
</comment>
<keyword evidence="8" id="KW-0732">Signal</keyword>
<dbReference type="InterPro" id="IPR023996">
    <property type="entry name" value="TonB-dep_OMP_SusC/RagA"/>
</dbReference>
<keyword evidence="5 7" id="KW-0472">Membrane</keyword>
<dbReference type="Pfam" id="PF07715">
    <property type="entry name" value="Plug"/>
    <property type="match status" value="1"/>
</dbReference>
<dbReference type="SUPFAM" id="SSF49464">
    <property type="entry name" value="Carboxypeptidase regulatory domain-like"/>
    <property type="match status" value="1"/>
</dbReference>
<feature type="chain" id="PRO_5029540012" evidence="8">
    <location>
        <begin position="28"/>
        <end position="1043"/>
    </location>
</feature>
<dbReference type="InterPro" id="IPR036942">
    <property type="entry name" value="Beta-barrel_TonB_sf"/>
</dbReference>
<dbReference type="InterPro" id="IPR039426">
    <property type="entry name" value="TonB-dep_rcpt-like"/>
</dbReference>
<dbReference type="InterPro" id="IPR012910">
    <property type="entry name" value="Plug_dom"/>
</dbReference>
<keyword evidence="6 7" id="KW-0998">Cell outer membrane</keyword>
<keyword evidence="11" id="KW-1185">Reference proteome</keyword>